<dbReference type="Pfam" id="PF01722">
    <property type="entry name" value="BolA"/>
    <property type="match status" value="1"/>
</dbReference>
<accession>A0ABT0RVJ2</accession>
<dbReference type="InterPro" id="IPR002634">
    <property type="entry name" value="BolA"/>
</dbReference>
<organism evidence="2 3">
    <name type="scientific">Sphingomonas caseinilyticus</name>
    <dbReference type="NCBI Taxonomy" id="2908205"/>
    <lineage>
        <taxon>Bacteria</taxon>
        <taxon>Pseudomonadati</taxon>
        <taxon>Pseudomonadota</taxon>
        <taxon>Alphaproteobacteria</taxon>
        <taxon>Sphingomonadales</taxon>
        <taxon>Sphingomonadaceae</taxon>
        <taxon>Sphingomonas</taxon>
    </lineage>
</organism>
<dbReference type="RefSeq" id="WP_249904401.1">
    <property type="nucleotide sequence ID" value="NZ_JAMGBA010000002.1"/>
</dbReference>
<dbReference type="Proteomes" id="UP001203410">
    <property type="component" value="Unassembled WGS sequence"/>
</dbReference>
<dbReference type="Gene3D" id="3.30.300.90">
    <property type="entry name" value="BolA-like"/>
    <property type="match status" value="1"/>
</dbReference>
<dbReference type="EMBL" id="JAMGBA010000002">
    <property type="protein sequence ID" value="MCL6699028.1"/>
    <property type="molecule type" value="Genomic_DNA"/>
</dbReference>
<protein>
    <submittedName>
        <fullName evidence="2">BolA family transcriptional regulator</fullName>
    </submittedName>
</protein>
<comment type="caution">
    <text evidence="2">The sequence shown here is derived from an EMBL/GenBank/DDBJ whole genome shotgun (WGS) entry which is preliminary data.</text>
</comment>
<proteinExistence type="inferred from homology"/>
<comment type="similarity">
    <text evidence="1">Belongs to the BolA/IbaG family.</text>
</comment>
<dbReference type="PANTHER" id="PTHR46230">
    <property type="match status" value="1"/>
</dbReference>
<gene>
    <name evidence="2" type="ORF">LZ496_09570</name>
</gene>
<evidence type="ECO:0000313" key="3">
    <source>
        <dbReference type="Proteomes" id="UP001203410"/>
    </source>
</evidence>
<evidence type="ECO:0000256" key="1">
    <source>
        <dbReference type="RuleBase" id="RU003860"/>
    </source>
</evidence>
<keyword evidence="3" id="KW-1185">Reference proteome</keyword>
<evidence type="ECO:0000313" key="2">
    <source>
        <dbReference type="EMBL" id="MCL6699028.1"/>
    </source>
</evidence>
<dbReference type="PIRSF" id="PIRSF003113">
    <property type="entry name" value="BolA"/>
    <property type="match status" value="1"/>
</dbReference>
<dbReference type="SUPFAM" id="SSF82657">
    <property type="entry name" value="BolA-like"/>
    <property type="match status" value="1"/>
</dbReference>
<dbReference type="PANTHER" id="PTHR46230:SF7">
    <property type="entry name" value="BOLA-LIKE PROTEIN 1"/>
    <property type="match status" value="1"/>
</dbReference>
<sequence>MPDAATGPVAAQMIERLTAALSPTRLELEDQSHQHIGHAGHDPRGESHFALLIESPAFAGLNRVERQRKIYAALGDLMRERVHALTIKAKAPGEG</sequence>
<reference evidence="2 3" key="1">
    <citation type="submission" date="2022-05" db="EMBL/GenBank/DDBJ databases">
        <authorList>
            <person name="Jo J.-H."/>
            <person name="Im W.-T."/>
        </authorList>
    </citation>
    <scope>NUCLEOTIDE SEQUENCE [LARGE SCALE GENOMIC DNA]</scope>
    <source>
        <strain evidence="2 3">NSE70-1</strain>
    </source>
</reference>
<dbReference type="InterPro" id="IPR036065">
    <property type="entry name" value="BolA-like_sf"/>
</dbReference>
<name>A0ABT0RVJ2_9SPHN</name>